<dbReference type="GO" id="GO:0003712">
    <property type="term" value="F:transcription coregulator activity"/>
    <property type="evidence" value="ECO:0007669"/>
    <property type="project" value="InterPro"/>
</dbReference>
<protein>
    <recommendedName>
        <fullName evidence="6">Mediator of RNA polymerase II transcription subunit 10</fullName>
    </recommendedName>
    <alternativeName>
        <fullName evidence="6">Mediator complex subunit 10</fullName>
    </alternativeName>
</protein>
<comment type="caution">
    <text evidence="7">The sequence shown here is derived from an EMBL/GenBank/DDBJ whole genome shotgun (WGS) entry which is preliminary data.</text>
</comment>
<dbReference type="GO" id="GO:0006357">
    <property type="term" value="P:regulation of transcription by RNA polymerase II"/>
    <property type="evidence" value="ECO:0007669"/>
    <property type="project" value="InterPro"/>
</dbReference>
<dbReference type="AlphaFoldDB" id="A0AAV5VFH7"/>
<keyword evidence="5 6" id="KW-0539">Nucleus</keyword>
<evidence type="ECO:0000256" key="2">
    <source>
        <dbReference type="ARBA" id="ARBA00005389"/>
    </source>
</evidence>
<keyword evidence="4 6" id="KW-0804">Transcription</keyword>
<accession>A0AAV5VFH7</accession>
<evidence type="ECO:0000256" key="3">
    <source>
        <dbReference type="ARBA" id="ARBA00023015"/>
    </source>
</evidence>
<keyword evidence="3 6" id="KW-0805">Transcription regulation</keyword>
<dbReference type="Proteomes" id="UP001432322">
    <property type="component" value="Unassembled WGS sequence"/>
</dbReference>
<comment type="function">
    <text evidence="6">Component of the Mediator complex, a coactivator involved in the regulated transcription of nearly all RNA polymerase II-dependent genes. Mediator functions as a bridge to convey information from gene-specific regulatory proteins to the basal RNA polymerase II transcription machinery. Mediator is recruited to promoters by direct interactions with regulatory proteins and serves as a scaffold for the assembly of a functional preinitiation complex with RNA polymerase II and the general transcription factors.</text>
</comment>
<dbReference type="Pfam" id="PF09748">
    <property type="entry name" value="Med10"/>
    <property type="match status" value="1"/>
</dbReference>
<comment type="similarity">
    <text evidence="2 6">Belongs to the Mediator complex subunit 10 family.</text>
</comment>
<keyword evidence="6" id="KW-0010">Activator</keyword>
<evidence type="ECO:0000313" key="8">
    <source>
        <dbReference type="Proteomes" id="UP001432322"/>
    </source>
</evidence>
<proteinExistence type="inferred from homology"/>
<evidence type="ECO:0000256" key="6">
    <source>
        <dbReference type="RuleBase" id="RU364146"/>
    </source>
</evidence>
<evidence type="ECO:0000256" key="1">
    <source>
        <dbReference type="ARBA" id="ARBA00004123"/>
    </source>
</evidence>
<name>A0AAV5VFH7_9BILA</name>
<dbReference type="GO" id="GO:0016592">
    <property type="term" value="C:mediator complex"/>
    <property type="evidence" value="ECO:0007669"/>
    <property type="project" value="InterPro"/>
</dbReference>
<dbReference type="EMBL" id="BTSY01000002">
    <property type="protein sequence ID" value="GMT16993.1"/>
    <property type="molecule type" value="Genomic_DNA"/>
</dbReference>
<comment type="subcellular location">
    <subcellularLocation>
        <location evidence="1 6">Nucleus</location>
    </subcellularLocation>
</comment>
<sequence>MEDWSTSWKLGGERPAWHENYVKTTKEKDAKSGDPMLDKLDRTLDAFQENARLMGLAVTNFGTQPKSQESLNQKIQTLISGLSELDALKGEFAETRVPLELMDIIDKGGSPYVYSKEMLEKTVHKNEEVNGKVEMYRKFRASLLKNMGEEMPEDTVKYLTTRHEREAAQQLLQSTAAALAKDI</sequence>
<keyword evidence="8" id="KW-1185">Reference proteome</keyword>
<gene>
    <name evidence="6" type="primary">MED10</name>
    <name evidence="7" type="ORF">PFISCL1PPCAC_8290</name>
</gene>
<dbReference type="InterPro" id="IPR019145">
    <property type="entry name" value="Mediator_Med10"/>
</dbReference>
<evidence type="ECO:0000256" key="5">
    <source>
        <dbReference type="ARBA" id="ARBA00023242"/>
    </source>
</evidence>
<comment type="subunit">
    <text evidence="6">Component of the Mediator complex.</text>
</comment>
<evidence type="ECO:0000256" key="4">
    <source>
        <dbReference type="ARBA" id="ARBA00023163"/>
    </source>
</evidence>
<organism evidence="7 8">
    <name type="scientific">Pristionchus fissidentatus</name>
    <dbReference type="NCBI Taxonomy" id="1538716"/>
    <lineage>
        <taxon>Eukaryota</taxon>
        <taxon>Metazoa</taxon>
        <taxon>Ecdysozoa</taxon>
        <taxon>Nematoda</taxon>
        <taxon>Chromadorea</taxon>
        <taxon>Rhabditida</taxon>
        <taxon>Rhabditina</taxon>
        <taxon>Diplogasteromorpha</taxon>
        <taxon>Diplogasteroidea</taxon>
        <taxon>Neodiplogasteridae</taxon>
        <taxon>Pristionchus</taxon>
    </lineage>
</organism>
<evidence type="ECO:0000313" key="7">
    <source>
        <dbReference type="EMBL" id="GMT16993.1"/>
    </source>
</evidence>
<reference evidence="7" key="1">
    <citation type="submission" date="2023-10" db="EMBL/GenBank/DDBJ databases">
        <title>Genome assembly of Pristionchus species.</title>
        <authorList>
            <person name="Yoshida K."/>
            <person name="Sommer R.J."/>
        </authorList>
    </citation>
    <scope>NUCLEOTIDE SEQUENCE</scope>
    <source>
        <strain evidence="7">RS5133</strain>
    </source>
</reference>